<evidence type="ECO:0000256" key="2">
    <source>
        <dbReference type="SAM" id="Coils"/>
    </source>
</evidence>
<dbReference type="GO" id="GO:0000981">
    <property type="term" value="F:DNA-binding transcription factor activity, RNA polymerase II-specific"/>
    <property type="evidence" value="ECO:0000318"/>
    <property type="project" value="GO_Central"/>
</dbReference>
<keyword evidence="6" id="KW-1185">Reference proteome</keyword>
<evidence type="ECO:0000259" key="4">
    <source>
        <dbReference type="SMART" id="SM01046"/>
    </source>
</evidence>
<dbReference type="PANTHER" id="PTHR10005:SF25">
    <property type="entry name" value="SNO ONCOGENE, ISOFORM B"/>
    <property type="match status" value="1"/>
</dbReference>
<dbReference type="Pfam" id="PF02437">
    <property type="entry name" value="Ski_Sno_DHD"/>
    <property type="match status" value="1"/>
</dbReference>
<reference evidence="5" key="2">
    <citation type="submission" date="2025-08" db="UniProtKB">
        <authorList>
            <consortium name="Ensembl"/>
        </authorList>
    </citation>
    <scope>IDENTIFICATION</scope>
</reference>
<dbReference type="GO" id="GO:0046332">
    <property type="term" value="F:SMAD binding"/>
    <property type="evidence" value="ECO:0000318"/>
    <property type="project" value="GO_Central"/>
</dbReference>
<reference evidence="6" key="1">
    <citation type="journal article" date="2002" name="Science">
        <title>The draft genome of Ciona intestinalis: insights into chordate and vertebrate origins.</title>
        <authorList>
            <person name="Dehal P."/>
            <person name="Satou Y."/>
            <person name="Campbell R.K."/>
            <person name="Chapman J."/>
            <person name="Degnan B."/>
            <person name="De Tomaso A."/>
            <person name="Davidson B."/>
            <person name="Di Gregorio A."/>
            <person name="Gelpke M."/>
            <person name="Goodstein D.M."/>
            <person name="Harafuji N."/>
            <person name="Hastings K.E."/>
            <person name="Ho I."/>
            <person name="Hotta K."/>
            <person name="Huang W."/>
            <person name="Kawashima T."/>
            <person name="Lemaire P."/>
            <person name="Martinez D."/>
            <person name="Meinertzhagen I.A."/>
            <person name="Necula S."/>
            <person name="Nonaka M."/>
            <person name="Putnam N."/>
            <person name="Rash S."/>
            <person name="Saiga H."/>
            <person name="Satake M."/>
            <person name="Terry A."/>
            <person name="Yamada L."/>
            <person name="Wang H.G."/>
            <person name="Awazu S."/>
            <person name="Azumi K."/>
            <person name="Boore J."/>
            <person name="Branno M."/>
            <person name="Chin-Bow S."/>
            <person name="DeSantis R."/>
            <person name="Doyle S."/>
            <person name="Francino P."/>
            <person name="Keys D.N."/>
            <person name="Haga S."/>
            <person name="Hayashi H."/>
            <person name="Hino K."/>
            <person name="Imai K.S."/>
            <person name="Inaba K."/>
            <person name="Kano S."/>
            <person name="Kobayashi K."/>
            <person name="Kobayashi M."/>
            <person name="Lee B.I."/>
            <person name="Makabe K.W."/>
            <person name="Manohar C."/>
            <person name="Matassi G."/>
            <person name="Medina M."/>
            <person name="Mochizuki Y."/>
            <person name="Mount S."/>
            <person name="Morishita T."/>
            <person name="Miura S."/>
            <person name="Nakayama A."/>
            <person name="Nishizaka S."/>
            <person name="Nomoto H."/>
            <person name="Ohta F."/>
            <person name="Oishi K."/>
            <person name="Rigoutsos I."/>
            <person name="Sano M."/>
            <person name="Sasaki A."/>
            <person name="Sasakura Y."/>
            <person name="Shoguchi E."/>
            <person name="Shin-i T."/>
            <person name="Spagnuolo A."/>
            <person name="Stainier D."/>
            <person name="Suzuki M.M."/>
            <person name="Tassy O."/>
            <person name="Takatori N."/>
            <person name="Tokuoka M."/>
            <person name="Yagi K."/>
            <person name="Yoshizaki F."/>
            <person name="Wada S."/>
            <person name="Zhang C."/>
            <person name="Hyatt P.D."/>
            <person name="Larimer F."/>
            <person name="Detter C."/>
            <person name="Doggett N."/>
            <person name="Glavina T."/>
            <person name="Hawkins T."/>
            <person name="Richardson P."/>
            <person name="Lucas S."/>
            <person name="Kohara Y."/>
            <person name="Levine M."/>
            <person name="Satoh N."/>
            <person name="Rokhsar D.S."/>
        </authorList>
    </citation>
    <scope>NUCLEOTIDE SEQUENCE [LARGE SCALE GENOMIC DNA]</scope>
</reference>
<evidence type="ECO:0000313" key="5">
    <source>
        <dbReference type="Ensembl" id="ENSCINP00000000131.3"/>
    </source>
</evidence>
<proteinExistence type="inferred from homology"/>
<evidence type="ECO:0000313" key="6">
    <source>
        <dbReference type="Proteomes" id="UP000008144"/>
    </source>
</evidence>
<reference evidence="5" key="3">
    <citation type="submission" date="2025-09" db="UniProtKB">
        <authorList>
            <consortium name="Ensembl"/>
        </authorList>
    </citation>
    <scope>IDENTIFICATION</scope>
</reference>
<dbReference type="AlphaFoldDB" id="F6TS32"/>
<dbReference type="Gene3D" id="3.10.390.10">
    <property type="entry name" value="SAND domain-like"/>
    <property type="match status" value="1"/>
</dbReference>
<dbReference type="InterPro" id="IPR009061">
    <property type="entry name" value="DNA-bd_dom_put_sf"/>
</dbReference>
<dbReference type="InterPro" id="IPR010919">
    <property type="entry name" value="SAND-like_dom_sf"/>
</dbReference>
<keyword evidence="2" id="KW-0175">Coiled coil</keyword>
<dbReference type="SMART" id="SM01046">
    <property type="entry name" value="c-SKI_SMAD_bind"/>
    <property type="match status" value="1"/>
</dbReference>
<evidence type="ECO:0000256" key="1">
    <source>
        <dbReference type="ARBA" id="ARBA00009513"/>
    </source>
</evidence>
<dbReference type="GO" id="GO:0005737">
    <property type="term" value="C:cytoplasm"/>
    <property type="evidence" value="ECO:0000318"/>
    <property type="project" value="GO_Central"/>
</dbReference>
<feature type="region of interest" description="Disordered" evidence="3">
    <location>
        <begin position="509"/>
        <end position="535"/>
    </location>
</feature>
<dbReference type="InterPro" id="IPR003380">
    <property type="entry name" value="SKI/SNO/DAC"/>
</dbReference>
<dbReference type="OMA" id="MENAVSP"/>
<organism evidence="5 6">
    <name type="scientific">Ciona intestinalis</name>
    <name type="common">Transparent sea squirt</name>
    <name type="synonym">Ascidia intestinalis</name>
    <dbReference type="NCBI Taxonomy" id="7719"/>
    <lineage>
        <taxon>Eukaryota</taxon>
        <taxon>Metazoa</taxon>
        <taxon>Chordata</taxon>
        <taxon>Tunicata</taxon>
        <taxon>Ascidiacea</taxon>
        <taxon>Phlebobranchia</taxon>
        <taxon>Cionidae</taxon>
        <taxon>Ciona</taxon>
    </lineage>
</organism>
<feature type="domain" description="c-SKI SMAD4-binding" evidence="4">
    <location>
        <begin position="187"/>
        <end position="281"/>
    </location>
</feature>
<dbReference type="PANTHER" id="PTHR10005">
    <property type="entry name" value="SKI ONCOGENE-RELATED"/>
    <property type="match status" value="1"/>
</dbReference>
<dbReference type="SUPFAM" id="SSF63763">
    <property type="entry name" value="SAND domain-like"/>
    <property type="match status" value="1"/>
</dbReference>
<comment type="similarity">
    <text evidence="1">Belongs to the SKI family.</text>
</comment>
<dbReference type="InParanoid" id="F6TS32"/>
<name>F6TS32_CIOIN</name>
<dbReference type="HOGENOM" id="CLU_025786_0_0_1"/>
<dbReference type="CDD" id="cd21079">
    <property type="entry name" value="DHD_Ski_Sno"/>
    <property type="match status" value="1"/>
</dbReference>
<feature type="region of interest" description="Disordered" evidence="3">
    <location>
        <begin position="439"/>
        <end position="464"/>
    </location>
</feature>
<protein>
    <recommendedName>
        <fullName evidence="4">c-SKI SMAD4-binding domain-containing protein</fullName>
    </recommendedName>
</protein>
<feature type="compositionally biased region" description="Basic and acidic residues" evidence="3">
    <location>
        <begin position="518"/>
        <end position="535"/>
    </location>
</feature>
<dbReference type="Pfam" id="PF08782">
    <property type="entry name" value="c-SKI_SMAD_bind"/>
    <property type="match status" value="1"/>
</dbReference>
<dbReference type="GO" id="GO:0005667">
    <property type="term" value="C:transcription regulator complex"/>
    <property type="evidence" value="ECO:0000318"/>
    <property type="project" value="GO_Central"/>
</dbReference>
<dbReference type="GO" id="GO:0030514">
    <property type="term" value="P:negative regulation of BMP signaling pathway"/>
    <property type="evidence" value="ECO:0000318"/>
    <property type="project" value="GO_Central"/>
</dbReference>
<dbReference type="InterPro" id="IPR037000">
    <property type="entry name" value="Ski_DNA-bd_sf"/>
</dbReference>
<dbReference type="Proteomes" id="UP000008144">
    <property type="component" value="Unassembled WGS sequence"/>
</dbReference>
<dbReference type="FunFam" id="3.10.260.20:FF:000002">
    <property type="entry name" value="SKI-like oncogene a"/>
    <property type="match status" value="1"/>
</dbReference>
<feature type="coiled-coil region" evidence="2">
    <location>
        <begin position="549"/>
        <end position="601"/>
    </location>
</feature>
<dbReference type="GO" id="GO:0000978">
    <property type="term" value="F:RNA polymerase II cis-regulatory region sequence-specific DNA binding"/>
    <property type="evidence" value="ECO:0000318"/>
    <property type="project" value="GO_Central"/>
</dbReference>
<dbReference type="SUPFAM" id="SSF46955">
    <property type="entry name" value="Putative DNA-binding domain"/>
    <property type="match status" value="1"/>
</dbReference>
<dbReference type="InterPro" id="IPR023216">
    <property type="entry name" value="Tscrpt_reg_SKI_SnoN"/>
</dbReference>
<dbReference type="GO" id="GO:0005634">
    <property type="term" value="C:nucleus"/>
    <property type="evidence" value="ECO:0000318"/>
    <property type="project" value="GO_Central"/>
</dbReference>
<dbReference type="Ensembl" id="ENSCINT00000000131.3">
    <property type="protein sequence ID" value="ENSCINP00000000131.3"/>
    <property type="gene ID" value="ENSCING00000000087.3"/>
</dbReference>
<dbReference type="InterPro" id="IPR014890">
    <property type="entry name" value="c-SKI_SMAD4-bd_dom"/>
</dbReference>
<sequence>MDNLRRKTYSESLKTTLNCYQLSSADSLSGPSSYSALAAQLWFKENKQSPPIPPPPLIQIPLLMPNDTSTQRSETILAGERISCFIVGGEKRLCLPQILTSVLREFSISEINRTCAELHIYCSRCSPDQLEILKVLGILPFNTTQCGLITKTDAERLVSALVYISTTCSKVTVHCFNVLFIECDIKGIRVYHECFGRGDGIFYPEFYLSPDSPCVSCLDCRISFSPARFVSHSHRGLEKHTCHWGFDPENWRNYLLVPKDKESGKQNDLENLLKSLKAKFNFSNSPFGFNTPSLHSSLKRKQHSASVIDATGNFISSKVMVNWFKNIGNIDTIQQYLVPFNMRSAFKPWHSALGHTTTHVSEFSRHQEALTNALLPVIRNRRSLPDPEIMSPKTLQKKEPAATPLCPSILLSYLTYYTPIYHRLHRLVTYLCIADLTPTKQPSPEKKHPSSAVTTSSNQHEDSKQFVSSIAGINDQHTSPVHTLDSVPPLVAMSNAVAAASAMLELSSSGQHRNTSVDLEKENKSSQHNSLLEKESDKQLIVHELVKMKSRFEEKLDIQARVKRDLEAELEQVKALKKRRLEEATDARNEMQQEMDAMRHEHDMRIQDVNKMLADIWKQVDELK</sequence>
<dbReference type="STRING" id="7719.ENSCINP00000000131"/>
<evidence type="ECO:0000256" key="3">
    <source>
        <dbReference type="SAM" id="MobiDB-lite"/>
    </source>
</evidence>
<accession>F6TS32</accession>
<dbReference type="Gene3D" id="3.10.260.20">
    <property type="entry name" value="Ski"/>
    <property type="match status" value="1"/>
</dbReference>